<dbReference type="PATRIC" id="fig|1705561.3.peg.2686"/>
<dbReference type="Gene3D" id="3.30.420.40">
    <property type="match status" value="2"/>
</dbReference>
<dbReference type="InterPro" id="IPR043129">
    <property type="entry name" value="ATPase_NBD"/>
</dbReference>
<dbReference type="SUPFAM" id="SSF53067">
    <property type="entry name" value="Actin-like ATPase domain"/>
    <property type="match status" value="2"/>
</dbReference>
<organism evidence="2 3">
    <name type="scientific">Paenibacillus xylanivorans</name>
    <dbReference type="NCBI Taxonomy" id="1705561"/>
    <lineage>
        <taxon>Bacteria</taxon>
        <taxon>Bacillati</taxon>
        <taxon>Bacillota</taxon>
        <taxon>Bacilli</taxon>
        <taxon>Bacillales</taxon>
        <taxon>Paenibacillaceae</taxon>
        <taxon>Paenibacillus</taxon>
    </lineage>
</organism>
<feature type="region of interest" description="Disordered" evidence="1">
    <location>
        <begin position="1"/>
        <end position="20"/>
    </location>
</feature>
<dbReference type="PANTHER" id="PTHR42749:SF1">
    <property type="entry name" value="CELL SHAPE-DETERMINING PROTEIN MREB"/>
    <property type="match status" value="1"/>
</dbReference>
<name>A0A0M9BNB1_9BACL</name>
<protein>
    <submittedName>
        <fullName evidence="2">Molecular chaperone</fullName>
    </submittedName>
</protein>
<comment type="caution">
    <text evidence="2">The sequence shown here is derived from an EMBL/GenBank/DDBJ whole genome shotgun (WGS) entry which is preliminary data.</text>
</comment>
<evidence type="ECO:0000313" key="3">
    <source>
        <dbReference type="Proteomes" id="UP000037688"/>
    </source>
</evidence>
<evidence type="ECO:0000256" key="1">
    <source>
        <dbReference type="SAM" id="MobiDB-lite"/>
    </source>
</evidence>
<dbReference type="AlphaFoldDB" id="A0A0M9BNB1"/>
<dbReference type="Proteomes" id="UP000037688">
    <property type="component" value="Unassembled WGS sequence"/>
</dbReference>
<keyword evidence="3" id="KW-1185">Reference proteome</keyword>
<dbReference type="RefSeq" id="WP_053781354.1">
    <property type="nucleotide sequence ID" value="NZ_LITU01000059.1"/>
</dbReference>
<sequence>MNGPYKYRLHQPDTDDKGSPFATRYARVELEQMTTFQLKEICHKQRLVEGLANRLDRNSLISLILKFRSDEEHFLITRHHDGGFERIETILQQYWKDQRPKEATIRVPARITLYQGVRTGKNDRYLIQSDEVWLNNSNVLLVNGSGQLCGIMNILKDENRQGCFYLSRDEDTDLRETSNRDYRLLFLKKQDSDYFYHAYYNDQPMLPLKFQAACVPVSELVIRDTETTEAVLAIDFGTSNTTAGAYLDDEYVSKPERGVHSSVQINSINYVLFPQRKGQEWTEVLPTAVRIVECSSSQHVVYSYGEEALGDHEFGGTRASVFRGIKRWINNYEAKEEIIDSVGNTAVVDRGEILGGFLRYVIGTAEQQFKCRFKNLHFTAPAKLQVQFIEMFKHVLPDYKIVEDQVLDEGLAVLYNTLADQMDRGAFADGEEYQALVMDCGGGTTDLSSCRFRIEDGRIAYKLDIHTNFENGDMNFGGNNLTYRIMQFMKVVFADYYATDGRYSDTDIDTLISIPGGDLYRHVDEFGVDAVYERLEKRYLEAGQILPTAFKNYESATREEYQRVLNNFHLLWGAAENMKKEFFHRTGILRSKFEAERGTGTETDLNIEVMDRWLISVVENGRFRDEHHLPGVVFNIREIHQLLKADIYNIVRKFLDEFYHNGRLQDYSIIKLTGQSCRIDLFREALKEFVPGKSIEFKQKAEVSQKTPELKMACLKGAIRYLNSKKMGMIDPQITHQSPVIPYTISSLTHSGSEKNLIEGLNEKKTSGFISRPSHVSEIEFYLTSIDGKQRGRYVYHNQPAAYEIKSYEEIAVKFGRFILQDDTDSIRNGETRFFVFAGEQHWGFVVVPVSRNEEQLYLGPKKFFPFELESSELDFFDGTK</sequence>
<gene>
    <name evidence="2" type="ORF">AMS66_13855</name>
</gene>
<dbReference type="EMBL" id="LITU01000059">
    <property type="protein sequence ID" value="KOY15758.1"/>
    <property type="molecule type" value="Genomic_DNA"/>
</dbReference>
<dbReference type="Gene3D" id="3.90.640.10">
    <property type="entry name" value="Actin, Chain A, domain 4"/>
    <property type="match status" value="1"/>
</dbReference>
<reference evidence="2 3" key="1">
    <citation type="submission" date="2015-08" db="EMBL/GenBank/DDBJ databases">
        <title>Draft genome sequence of cellulolytic and xylanolytic Paenibacillus sp. A59, isolated from a decaying forest soil from Patagonia, Argentina.</title>
        <authorList>
            <person name="Ghio S."/>
            <person name="Caceres A.M."/>
            <person name="Talia P."/>
            <person name="Grasso D."/>
            <person name="Campos E."/>
        </authorList>
    </citation>
    <scope>NUCLEOTIDE SEQUENCE [LARGE SCALE GENOMIC DNA]</scope>
    <source>
        <strain evidence="2 3">A59</strain>
    </source>
</reference>
<accession>A0A0M9BNB1</accession>
<dbReference type="OrthoDB" id="9760742at2"/>
<dbReference type="PANTHER" id="PTHR42749">
    <property type="entry name" value="CELL SHAPE-DETERMINING PROTEIN MREB"/>
    <property type="match status" value="1"/>
</dbReference>
<proteinExistence type="predicted"/>
<evidence type="ECO:0000313" key="2">
    <source>
        <dbReference type="EMBL" id="KOY15758.1"/>
    </source>
</evidence>